<feature type="domain" description="DUF4604" evidence="2">
    <location>
        <begin position="13"/>
        <end position="155"/>
    </location>
</feature>
<gene>
    <name evidence="3" type="ORF">K493DRAFT_333481</name>
</gene>
<feature type="compositionally biased region" description="Low complexity" evidence="1">
    <location>
        <begin position="124"/>
        <end position="135"/>
    </location>
</feature>
<dbReference type="EMBL" id="MCFE01000023">
    <property type="protein sequence ID" value="ORY05665.1"/>
    <property type="molecule type" value="Genomic_DNA"/>
</dbReference>
<dbReference type="AlphaFoldDB" id="A0A1Y1Z779"/>
<dbReference type="Pfam" id="PF15377">
    <property type="entry name" value="DUF4604"/>
    <property type="match status" value="1"/>
</dbReference>
<comment type="caution">
    <text evidence="3">The sequence shown here is derived from an EMBL/GenBank/DDBJ whole genome shotgun (WGS) entry which is preliminary data.</text>
</comment>
<dbReference type="PANTHER" id="PTHR31195:SF2">
    <property type="entry name" value="GEO02494P1"/>
    <property type="match status" value="1"/>
</dbReference>
<feature type="compositionally biased region" description="Acidic residues" evidence="1">
    <location>
        <begin position="49"/>
        <end position="59"/>
    </location>
</feature>
<accession>A0A1Y1Z779</accession>
<dbReference type="InterPro" id="IPR040219">
    <property type="entry name" value="KIAA1143-like"/>
</dbReference>
<evidence type="ECO:0000259" key="2">
    <source>
        <dbReference type="Pfam" id="PF15377"/>
    </source>
</evidence>
<name>A0A1Y1Z779_9FUNG</name>
<organism evidence="3 4">
    <name type="scientific">Basidiobolus meristosporus CBS 931.73</name>
    <dbReference type="NCBI Taxonomy" id="1314790"/>
    <lineage>
        <taxon>Eukaryota</taxon>
        <taxon>Fungi</taxon>
        <taxon>Fungi incertae sedis</taxon>
        <taxon>Zoopagomycota</taxon>
        <taxon>Entomophthoromycotina</taxon>
        <taxon>Basidiobolomycetes</taxon>
        <taxon>Basidiobolales</taxon>
        <taxon>Basidiobolaceae</taxon>
        <taxon>Basidiobolus</taxon>
    </lineage>
</organism>
<dbReference type="OrthoDB" id="2553298at2759"/>
<dbReference type="PANTHER" id="PTHR31195">
    <property type="entry name" value="GEO02494P1"/>
    <property type="match status" value="1"/>
</dbReference>
<dbReference type="InterPro" id="IPR027911">
    <property type="entry name" value="DUF4604"/>
</dbReference>
<evidence type="ECO:0000256" key="1">
    <source>
        <dbReference type="SAM" id="MobiDB-lite"/>
    </source>
</evidence>
<dbReference type="InParanoid" id="A0A1Y1Z779"/>
<protein>
    <recommendedName>
        <fullName evidence="2">DUF4604 domain-containing protein</fullName>
    </recommendedName>
</protein>
<reference evidence="3 4" key="1">
    <citation type="submission" date="2016-07" db="EMBL/GenBank/DDBJ databases">
        <title>Pervasive Adenine N6-methylation of Active Genes in Fungi.</title>
        <authorList>
            <consortium name="DOE Joint Genome Institute"/>
            <person name="Mondo S.J."/>
            <person name="Dannebaum R.O."/>
            <person name="Kuo R.C."/>
            <person name="Labutti K."/>
            <person name="Haridas S."/>
            <person name="Kuo A."/>
            <person name="Salamov A."/>
            <person name="Ahrendt S.R."/>
            <person name="Lipzen A."/>
            <person name="Sullivan W."/>
            <person name="Andreopoulos W.B."/>
            <person name="Clum A."/>
            <person name="Lindquist E."/>
            <person name="Daum C."/>
            <person name="Ramamoorthy G.K."/>
            <person name="Gryganskyi A."/>
            <person name="Culley D."/>
            <person name="Magnuson J.K."/>
            <person name="James T.Y."/>
            <person name="O'Malley M.A."/>
            <person name="Stajich J.E."/>
            <person name="Spatafora J.W."/>
            <person name="Visel A."/>
            <person name="Grigoriev I.V."/>
        </authorList>
    </citation>
    <scope>NUCLEOTIDE SEQUENCE [LARGE SCALE GENOMIC DNA]</scope>
    <source>
        <strain evidence="3 4">CBS 931.73</strain>
    </source>
</reference>
<feature type="compositionally biased region" description="Basic and acidic residues" evidence="1">
    <location>
        <begin position="69"/>
        <end position="84"/>
    </location>
</feature>
<feature type="compositionally biased region" description="Basic and acidic residues" evidence="1">
    <location>
        <begin position="32"/>
        <end position="46"/>
    </location>
</feature>
<proteinExistence type="predicted"/>
<dbReference type="Proteomes" id="UP000193498">
    <property type="component" value="Unassembled WGS sequence"/>
</dbReference>
<evidence type="ECO:0000313" key="4">
    <source>
        <dbReference type="Proteomes" id="UP000193498"/>
    </source>
</evidence>
<evidence type="ECO:0000313" key="3">
    <source>
        <dbReference type="EMBL" id="ORY05665.1"/>
    </source>
</evidence>
<keyword evidence="4" id="KW-1185">Reference proteome</keyword>
<feature type="region of interest" description="Disordered" evidence="1">
    <location>
        <begin position="30"/>
        <end position="156"/>
    </location>
</feature>
<sequence>MPPKNLTPYQFSKNLSYVQDTPKFLQMLTGKDTLHPKGQQLEDKLPPTELEEDEYEETGEEKPQIVVLKEGKHLSAEEVEKIQQDNDATSSPEDGKIRFRKPKKTQQKIEEIGVSSSKRKQPSKEASSADTTSTTKGKKKKMKSNKNLLSFAEEEE</sequence>